<name>A0ABS7DB55_9BACL</name>
<keyword evidence="3" id="KW-1185">Reference proteome</keyword>
<dbReference type="EMBL" id="JAHZIJ010000020">
    <property type="protein sequence ID" value="MBW7477152.1"/>
    <property type="molecule type" value="Genomic_DNA"/>
</dbReference>
<protein>
    <submittedName>
        <fullName evidence="2">Uncharacterized protein</fullName>
    </submittedName>
</protein>
<comment type="caution">
    <text evidence="2">The sequence shown here is derived from an EMBL/GenBank/DDBJ whole genome shotgun (WGS) entry which is preliminary data.</text>
</comment>
<proteinExistence type="predicted"/>
<gene>
    <name evidence="2" type="ORF">K0T92_20765</name>
</gene>
<dbReference type="PROSITE" id="PS51257">
    <property type="entry name" value="PROKAR_LIPOPROTEIN"/>
    <property type="match status" value="1"/>
</dbReference>
<evidence type="ECO:0000313" key="2">
    <source>
        <dbReference type="EMBL" id="MBW7477152.1"/>
    </source>
</evidence>
<feature type="region of interest" description="Disordered" evidence="1">
    <location>
        <begin position="23"/>
        <end position="46"/>
    </location>
</feature>
<evidence type="ECO:0000313" key="3">
    <source>
        <dbReference type="Proteomes" id="UP000812277"/>
    </source>
</evidence>
<accession>A0ABS7DB55</accession>
<organism evidence="2 3">
    <name type="scientific">Paenibacillus oenotherae</name>
    <dbReference type="NCBI Taxonomy" id="1435645"/>
    <lineage>
        <taxon>Bacteria</taxon>
        <taxon>Bacillati</taxon>
        <taxon>Bacillota</taxon>
        <taxon>Bacilli</taxon>
        <taxon>Bacillales</taxon>
        <taxon>Paenibacillaceae</taxon>
        <taxon>Paenibacillus</taxon>
    </lineage>
</organism>
<evidence type="ECO:0000256" key="1">
    <source>
        <dbReference type="SAM" id="MobiDB-lite"/>
    </source>
</evidence>
<sequence>MNKLGIIMMAICLGLVSSSCETQKAQEDHSPTTAEHNLNTSQSVENAEVKTLPEATDELMLLQENTDWNKDGDSETLKVSVVTDNTLKIFVE</sequence>
<dbReference type="RefSeq" id="WP_219874397.1">
    <property type="nucleotide sequence ID" value="NZ_JAHZIJ010000020.1"/>
</dbReference>
<feature type="compositionally biased region" description="Polar residues" evidence="1">
    <location>
        <begin position="31"/>
        <end position="45"/>
    </location>
</feature>
<reference evidence="2 3" key="1">
    <citation type="submission" date="2021-07" db="EMBL/GenBank/DDBJ databases">
        <title>Paenibacillus radiodurans sp. nov., isolated from the southeastern edge of Tengger Desert.</title>
        <authorList>
            <person name="Zhang G."/>
        </authorList>
    </citation>
    <scope>NUCLEOTIDE SEQUENCE [LARGE SCALE GENOMIC DNA]</scope>
    <source>
        <strain evidence="2 3">DT7-4</strain>
    </source>
</reference>
<dbReference type="Proteomes" id="UP000812277">
    <property type="component" value="Unassembled WGS sequence"/>
</dbReference>